<evidence type="ECO:0008006" key="5">
    <source>
        <dbReference type="Google" id="ProtNLM"/>
    </source>
</evidence>
<accession>A0A0U0ZQW0</accession>
<evidence type="ECO:0000313" key="3">
    <source>
        <dbReference type="EMBL" id="CPV66095.1"/>
    </source>
</evidence>
<dbReference type="AlphaFoldDB" id="A0A0U0ZQW0"/>
<evidence type="ECO:0000313" key="4">
    <source>
        <dbReference type="Proteomes" id="UP000045782"/>
    </source>
</evidence>
<evidence type="ECO:0000256" key="2">
    <source>
        <dbReference type="SAM" id="Phobius"/>
    </source>
</evidence>
<dbReference type="EMBL" id="CSWP01000009">
    <property type="protein sequence ID" value="CPV66095.1"/>
    <property type="molecule type" value="Genomic_DNA"/>
</dbReference>
<feature type="transmembrane region" description="Helical" evidence="2">
    <location>
        <begin position="388"/>
        <end position="408"/>
    </location>
</feature>
<dbReference type="Proteomes" id="UP000045782">
    <property type="component" value="Unassembled WGS sequence"/>
</dbReference>
<feature type="transmembrane region" description="Helical" evidence="2">
    <location>
        <begin position="204"/>
        <end position="226"/>
    </location>
</feature>
<organism evidence="3 4">
    <name type="scientific">Mycobacteroides abscessus</name>
    <dbReference type="NCBI Taxonomy" id="36809"/>
    <lineage>
        <taxon>Bacteria</taxon>
        <taxon>Bacillati</taxon>
        <taxon>Actinomycetota</taxon>
        <taxon>Actinomycetes</taxon>
        <taxon>Mycobacteriales</taxon>
        <taxon>Mycobacteriaceae</taxon>
        <taxon>Mycobacteroides</taxon>
    </lineage>
</organism>
<gene>
    <name evidence="3" type="ORF">ERS075579_03937</name>
</gene>
<dbReference type="RefSeq" id="WP_052618978.1">
    <property type="nucleotide sequence ID" value="NZ_CSWP01000009.1"/>
</dbReference>
<keyword evidence="2" id="KW-1133">Transmembrane helix</keyword>
<feature type="compositionally biased region" description="Low complexity" evidence="1">
    <location>
        <begin position="647"/>
        <end position="663"/>
    </location>
</feature>
<feature type="compositionally biased region" description="Low complexity" evidence="1">
    <location>
        <begin position="611"/>
        <end position="622"/>
    </location>
</feature>
<feature type="transmembrane region" description="Helical" evidence="2">
    <location>
        <begin position="42"/>
        <end position="65"/>
    </location>
</feature>
<feature type="transmembrane region" description="Helical" evidence="2">
    <location>
        <begin position="130"/>
        <end position="148"/>
    </location>
</feature>
<reference evidence="3 4" key="1">
    <citation type="submission" date="2015-03" db="EMBL/GenBank/DDBJ databases">
        <authorList>
            <person name="Murphy D."/>
        </authorList>
    </citation>
    <scope>NUCLEOTIDE SEQUENCE [LARGE SCALE GENOMIC DNA]</scope>
    <source>
        <strain evidence="3 4">PAP088</strain>
    </source>
</reference>
<sequence length="663" mass="70152">MRPALALPRRLQFDPISHPPHLVLAGIILRWVHSGSRWRARLFYGLIIWQLVGLFLMVVAGPAFAAPDTDSGGNTAADPSVLGWMDIKDSSNIPVADYFIAIDHGNAVSLFTGGDKKVNLGIAPLLEAEYGLIKITVLIGLWIIDYGLSFEWMDYIATPFAKLGQAMEGFTSSIGIIGLFLTLAGGVAAIAIVRGHFSRATYQIVSAIIICTLMTTVLAHPVAELIGSDGYLAKARDIGMAASSGLAQGTGGSPTDSASARTKLQHSLADSFARKPTQIINFNTIVDKTSCKGVWETGIRGKNPDKLKDSIAKCNKDMKYAADHLSGDRIGTALLIWVMALVLLVFAAGLLGKVVLSVFLALINAIIFIIVGLGGTVAGPLQTTAYKCLCNIGLAILMIPVTVIYAGAYCSLLNSMLEVGGSPVRVMMLATLMLVIALLAFRRINAGLKQGQGNVLSWISQGGRELPNAQPSRAVQAAKHGVRRTSALAITAGAAALGVPPTITGLARHAGKGVRNAIKAPKTAATQNNQSNNNYNQYLKAHSYSQYANAYGQYTNAYGQWANTQNGNNTPAPAQAPVTGTRVTVMQQIQHLPPLHPAVATAVGAAPHRVSPTTSMPTATAAQRPGPITPHRQRATAPAPRRPQPTRPAQRRTTAAPQMASTP</sequence>
<evidence type="ECO:0000256" key="1">
    <source>
        <dbReference type="SAM" id="MobiDB-lite"/>
    </source>
</evidence>
<feature type="transmembrane region" description="Helical" evidence="2">
    <location>
        <begin position="334"/>
        <end position="352"/>
    </location>
</feature>
<protein>
    <recommendedName>
        <fullName evidence="5">TrbL/VirB6 plasmid conjugal transfer protein</fullName>
    </recommendedName>
</protein>
<feature type="transmembrane region" description="Helical" evidence="2">
    <location>
        <begin position="358"/>
        <end position="381"/>
    </location>
</feature>
<proteinExistence type="predicted"/>
<feature type="region of interest" description="Disordered" evidence="1">
    <location>
        <begin position="607"/>
        <end position="663"/>
    </location>
</feature>
<feature type="transmembrane region" description="Helical" evidence="2">
    <location>
        <begin position="420"/>
        <end position="441"/>
    </location>
</feature>
<feature type="transmembrane region" description="Helical" evidence="2">
    <location>
        <begin position="169"/>
        <end position="192"/>
    </location>
</feature>
<keyword evidence="2" id="KW-0472">Membrane</keyword>
<keyword evidence="2" id="KW-0812">Transmembrane</keyword>
<name>A0A0U0ZQW0_9MYCO</name>